<dbReference type="EMBL" id="QUTD01007566">
    <property type="protein sequence ID" value="RHY49595.1"/>
    <property type="molecule type" value="Genomic_DNA"/>
</dbReference>
<evidence type="ECO:0000313" key="12">
    <source>
        <dbReference type="EMBL" id="RHZ01679.1"/>
    </source>
</evidence>
<evidence type="ECO:0000256" key="2">
    <source>
        <dbReference type="ARBA" id="ARBA00022679"/>
    </source>
</evidence>
<evidence type="ECO:0000313" key="7">
    <source>
        <dbReference type="EMBL" id="RHY22353.1"/>
    </source>
</evidence>
<evidence type="ECO:0000313" key="9">
    <source>
        <dbReference type="EMBL" id="RHY49595.1"/>
    </source>
</evidence>
<evidence type="ECO:0000313" key="22">
    <source>
        <dbReference type="Proteomes" id="UP000285430"/>
    </source>
</evidence>
<evidence type="ECO:0000313" key="10">
    <source>
        <dbReference type="EMBL" id="RHY52716.1"/>
    </source>
</evidence>
<dbReference type="GO" id="GO:0035556">
    <property type="term" value="P:intracellular signal transduction"/>
    <property type="evidence" value="ECO:0007669"/>
    <property type="project" value="TreeGrafter"/>
</dbReference>
<dbReference type="EMBL" id="QUTH01005918">
    <property type="protein sequence ID" value="RHZ08536.1"/>
    <property type="molecule type" value="Genomic_DNA"/>
</dbReference>
<dbReference type="Proteomes" id="UP000266196">
    <property type="component" value="Unassembled WGS sequence"/>
</dbReference>
<dbReference type="EMBL" id="QUSZ01002386">
    <property type="protein sequence ID" value="RHY22353.1"/>
    <property type="molecule type" value="Genomic_DNA"/>
</dbReference>
<dbReference type="SUPFAM" id="SSF56112">
    <property type="entry name" value="Protein kinase-like (PK-like)"/>
    <property type="match status" value="1"/>
</dbReference>
<dbReference type="Proteomes" id="UP000285712">
    <property type="component" value="Unassembled WGS sequence"/>
</dbReference>
<evidence type="ECO:0000313" key="13">
    <source>
        <dbReference type="EMBL" id="RHZ08536.1"/>
    </source>
</evidence>
<protein>
    <recommendedName>
        <fullName evidence="6">Protein kinase domain-containing protein</fullName>
    </recommendedName>
</protein>
<dbReference type="EMBL" id="QUTE01000126">
    <property type="protein sequence ID" value="RHZ41871.1"/>
    <property type="molecule type" value="Genomic_DNA"/>
</dbReference>
<dbReference type="Proteomes" id="UP000266239">
    <property type="component" value="Unassembled WGS sequence"/>
</dbReference>
<evidence type="ECO:0000256" key="5">
    <source>
        <dbReference type="ARBA" id="ARBA00022840"/>
    </source>
</evidence>
<evidence type="ECO:0000313" key="16">
    <source>
        <dbReference type="Proteomes" id="UP000265427"/>
    </source>
</evidence>
<evidence type="ECO:0000313" key="11">
    <source>
        <dbReference type="EMBL" id="RHY61191.1"/>
    </source>
</evidence>
<dbReference type="Proteomes" id="UP000286510">
    <property type="component" value="Unassembled WGS sequence"/>
</dbReference>
<comment type="caution">
    <text evidence="15">The sequence shown here is derived from an EMBL/GenBank/DDBJ whole genome shotgun (WGS) entry which is preliminary data.</text>
</comment>
<dbReference type="InterPro" id="IPR000719">
    <property type="entry name" value="Prot_kinase_dom"/>
</dbReference>
<dbReference type="GO" id="GO:0005524">
    <property type="term" value="F:ATP binding"/>
    <property type="evidence" value="ECO:0007669"/>
    <property type="project" value="UniProtKB-KW"/>
</dbReference>
<dbReference type="VEuPathDB" id="FungiDB:H257_09193"/>
<dbReference type="GO" id="GO:0005737">
    <property type="term" value="C:cytoplasm"/>
    <property type="evidence" value="ECO:0007669"/>
    <property type="project" value="TreeGrafter"/>
</dbReference>
<dbReference type="Proteomes" id="UP000283543">
    <property type="component" value="Unassembled WGS sequence"/>
</dbReference>
<dbReference type="EMBL" id="QUTF01010420">
    <property type="protein sequence ID" value="RHZ32170.1"/>
    <property type="molecule type" value="Genomic_DNA"/>
</dbReference>
<proteinExistence type="predicted"/>
<dbReference type="EMBL" id="QUTC01004960">
    <property type="protein sequence ID" value="RHY61191.1"/>
    <property type="molecule type" value="Genomic_DNA"/>
</dbReference>
<dbReference type="EMBL" id="QUTG01000658">
    <property type="protein sequence ID" value="RHZ01679.1"/>
    <property type="molecule type" value="Genomic_DNA"/>
</dbReference>
<gene>
    <name evidence="8" type="ORF">DYB25_004344</name>
    <name evidence="14" type="ORF">DYB26_009995</name>
    <name evidence="9" type="ORF">DYB30_001229</name>
    <name evidence="15" type="ORF">DYB31_000823</name>
    <name evidence="10" type="ORF">DYB34_004394</name>
    <name evidence="12" type="ORF">DYB35_013232</name>
    <name evidence="7" type="ORF">DYB36_004981</name>
    <name evidence="13" type="ORF">DYB37_009438</name>
    <name evidence="11" type="ORF">DYB38_000840</name>
</gene>
<accession>A0A397FYW4</accession>
<dbReference type="AlphaFoldDB" id="A0A397FYW4"/>
<sequence>MDQYKTDKVLAKALYGKVLLCTDKKSKQVVVIKRIQLDAAKKRKALAGGVKVMEDAEMEKRTYRALREAGGHPHVLHMSKDFVDGGFDHLVLEYCARGELFQELELQPGHRLGASRAQECFSQIVHGLSFMHEQGIAHGDLSLENVFVDRHGTCKLGDFGLATDMKALKRHCAGKFFYMAPEMYMGLEYDPAAADVWSLGIMLVMMVTGTPLFDRATPADAGFRFMKAKGLRSICREYGVAVPPDDVMDVLEHMLQVQPSDRWTLAQVRDHGYVQAQVHSIADDKLTTLMRHCSVSSMAA</sequence>
<dbReference type="Proteomes" id="UP000266643">
    <property type="component" value="Unassembled WGS sequence"/>
</dbReference>
<dbReference type="Proteomes" id="UP000265716">
    <property type="component" value="Unassembled WGS sequence"/>
</dbReference>
<dbReference type="Proteomes" id="UP000285430">
    <property type="component" value="Unassembled WGS sequence"/>
</dbReference>
<dbReference type="InterPro" id="IPR011009">
    <property type="entry name" value="Kinase-like_dom_sf"/>
</dbReference>
<evidence type="ECO:0000313" key="23">
    <source>
        <dbReference type="Proteomes" id="UP000285712"/>
    </source>
</evidence>
<evidence type="ECO:0000256" key="4">
    <source>
        <dbReference type="ARBA" id="ARBA00022777"/>
    </source>
</evidence>
<dbReference type="CDD" id="cd00180">
    <property type="entry name" value="PKc"/>
    <property type="match status" value="1"/>
</dbReference>
<reference evidence="16 17" key="1">
    <citation type="submission" date="2018-08" db="EMBL/GenBank/DDBJ databases">
        <title>Aphanomyces genome sequencing and annotation.</title>
        <authorList>
            <person name="Minardi D."/>
            <person name="Oidtmann B."/>
            <person name="Van Der Giezen M."/>
            <person name="Studholme D.J."/>
        </authorList>
    </citation>
    <scope>NUCLEOTIDE SEQUENCE [LARGE SCALE GENOMIC DNA]</scope>
    <source>
        <strain evidence="15 18">197901</strain>
        <strain evidence="9 20">D2</strain>
        <strain evidence="13 22">Da</strain>
        <strain evidence="14 24">FDL457</strain>
        <strain evidence="7 16">Kv</strain>
        <strain evidence="11 17">SA</strain>
        <strain evidence="10 21">Si</strain>
        <strain evidence="12 23">Sv</strain>
        <strain evidence="8 19">Yx</strain>
    </source>
</reference>
<keyword evidence="2" id="KW-0808">Transferase</keyword>
<dbReference type="GO" id="GO:0004674">
    <property type="term" value="F:protein serine/threonine kinase activity"/>
    <property type="evidence" value="ECO:0007669"/>
    <property type="project" value="UniProtKB-KW"/>
</dbReference>
<dbReference type="PROSITE" id="PS50011">
    <property type="entry name" value="PROTEIN_KINASE_DOM"/>
    <property type="match status" value="1"/>
</dbReference>
<keyword evidence="4" id="KW-0418">Kinase</keyword>
<evidence type="ECO:0000313" key="18">
    <source>
        <dbReference type="Proteomes" id="UP000266196"/>
    </source>
</evidence>
<evidence type="ECO:0000313" key="17">
    <source>
        <dbReference type="Proteomes" id="UP000265716"/>
    </source>
</evidence>
<keyword evidence="5" id="KW-0067">ATP-binding</keyword>
<evidence type="ECO:0000313" key="19">
    <source>
        <dbReference type="Proteomes" id="UP000266239"/>
    </source>
</evidence>
<evidence type="ECO:0000313" key="21">
    <source>
        <dbReference type="Proteomes" id="UP000283543"/>
    </source>
</evidence>
<evidence type="ECO:0000313" key="8">
    <source>
        <dbReference type="EMBL" id="RHY26406.1"/>
    </source>
</evidence>
<evidence type="ECO:0000259" key="6">
    <source>
        <dbReference type="PROSITE" id="PS50011"/>
    </source>
</evidence>
<dbReference type="EMBL" id="QUTB01005895">
    <property type="protein sequence ID" value="RHY52716.1"/>
    <property type="molecule type" value="Genomic_DNA"/>
</dbReference>
<name>A0A397FYW4_APHAT</name>
<dbReference type="PANTHER" id="PTHR24346">
    <property type="entry name" value="MAP/MICROTUBULE AFFINITY-REGULATING KINASE"/>
    <property type="match status" value="1"/>
</dbReference>
<evidence type="ECO:0000313" key="20">
    <source>
        <dbReference type="Proteomes" id="UP000266643"/>
    </source>
</evidence>
<evidence type="ECO:0000313" key="15">
    <source>
        <dbReference type="EMBL" id="RHZ41871.1"/>
    </source>
</evidence>
<feature type="domain" description="Protein kinase" evidence="6">
    <location>
        <begin position="4"/>
        <end position="274"/>
    </location>
</feature>
<evidence type="ECO:0000313" key="24">
    <source>
        <dbReference type="Proteomes" id="UP000286510"/>
    </source>
</evidence>
<dbReference type="Gene3D" id="1.10.510.10">
    <property type="entry name" value="Transferase(Phosphotransferase) domain 1"/>
    <property type="match status" value="1"/>
</dbReference>
<evidence type="ECO:0000256" key="1">
    <source>
        <dbReference type="ARBA" id="ARBA00022527"/>
    </source>
</evidence>
<dbReference type="EMBL" id="QUTA01002639">
    <property type="protein sequence ID" value="RHY26406.1"/>
    <property type="molecule type" value="Genomic_DNA"/>
</dbReference>
<evidence type="ECO:0000313" key="14">
    <source>
        <dbReference type="EMBL" id="RHZ32170.1"/>
    </source>
</evidence>
<organism evidence="15 18">
    <name type="scientific">Aphanomyces astaci</name>
    <name type="common">Crayfish plague agent</name>
    <dbReference type="NCBI Taxonomy" id="112090"/>
    <lineage>
        <taxon>Eukaryota</taxon>
        <taxon>Sar</taxon>
        <taxon>Stramenopiles</taxon>
        <taxon>Oomycota</taxon>
        <taxon>Saprolegniomycetes</taxon>
        <taxon>Saprolegniales</taxon>
        <taxon>Verrucalvaceae</taxon>
        <taxon>Aphanomyces</taxon>
    </lineage>
</organism>
<keyword evidence="1" id="KW-0723">Serine/threonine-protein kinase</keyword>
<keyword evidence="3" id="KW-0547">Nucleotide-binding</keyword>
<dbReference type="Proteomes" id="UP000265427">
    <property type="component" value="Unassembled WGS sequence"/>
</dbReference>
<dbReference type="PANTHER" id="PTHR24346:SF82">
    <property type="entry name" value="KP78A-RELATED"/>
    <property type="match status" value="1"/>
</dbReference>
<dbReference type="Pfam" id="PF00069">
    <property type="entry name" value="Pkinase"/>
    <property type="match status" value="1"/>
</dbReference>
<evidence type="ECO:0000256" key="3">
    <source>
        <dbReference type="ARBA" id="ARBA00022741"/>
    </source>
</evidence>